<accession>A0A6P8MYY9</accession>
<dbReference type="GeneID" id="117212718"/>
<dbReference type="Proteomes" id="UP000515164">
    <property type="component" value="Unplaced"/>
</dbReference>
<reference evidence="2" key="1">
    <citation type="submission" date="2025-08" db="UniProtKB">
        <authorList>
            <consortium name="RefSeq"/>
        </authorList>
    </citation>
    <scope>IDENTIFICATION</scope>
    <source>
        <tissue evidence="2">Muscle</tissue>
    </source>
</reference>
<dbReference type="AlphaFoldDB" id="A0A6P8MYY9"/>
<gene>
    <name evidence="2" type="primary">LOC117212718</name>
</gene>
<evidence type="ECO:0000313" key="2">
    <source>
        <dbReference type="RefSeq" id="XP_033313613.1"/>
    </source>
</evidence>
<organism evidence="1 2">
    <name type="scientific">Bombus bifarius</name>
    <dbReference type="NCBI Taxonomy" id="103933"/>
    <lineage>
        <taxon>Eukaryota</taxon>
        <taxon>Metazoa</taxon>
        <taxon>Ecdysozoa</taxon>
        <taxon>Arthropoda</taxon>
        <taxon>Hexapoda</taxon>
        <taxon>Insecta</taxon>
        <taxon>Pterygota</taxon>
        <taxon>Neoptera</taxon>
        <taxon>Endopterygota</taxon>
        <taxon>Hymenoptera</taxon>
        <taxon>Apocrita</taxon>
        <taxon>Aculeata</taxon>
        <taxon>Apoidea</taxon>
        <taxon>Anthophila</taxon>
        <taxon>Apidae</taxon>
        <taxon>Bombus</taxon>
        <taxon>Pyrobombus</taxon>
    </lineage>
</organism>
<protein>
    <submittedName>
        <fullName evidence="2">Uncharacterized protein LOC117212718</fullName>
    </submittedName>
</protein>
<keyword evidence="1" id="KW-1185">Reference proteome</keyword>
<evidence type="ECO:0000313" key="1">
    <source>
        <dbReference type="Proteomes" id="UP000515164"/>
    </source>
</evidence>
<dbReference type="KEGG" id="bbif:117212718"/>
<sequence>MIYNHYEKNESYQYVMFGLSLFISQSTVIDIVRKSKVGVKWLLELLKVWKHEERQQRWQRYQSRRGRVVGRVRKRRATQRKGKKKLQRNGTVRIQTDRTVSDRIIALQRERTEKDHRMVGRSVGRGTSTLSKRTRMYVKVTLTIQRRSGTCWCFMVSAVWLRRTNNKVKNIRIRKGDAQSYMT</sequence>
<proteinExistence type="predicted"/>
<name>A0A6P8MYY9_9HYME</name>
<dbReference type="RefSeq" id="XP_033313613.1">
    <property type="nucleotide sequence ID" value="XM_033457722.1"/>
</dbReference>